<protein>
    <submittedName>
        <fullName evidence="8">Peptidase, S41 family</fullName>
    </submittedName>
</protein>
<comment type="similarity">
    <text evidence="1 5">Belongs to the peptidase S41A family.</text>
</comment>
<dbReference type="PANTHER" id="PTHR32060:SF30">
    <property type="entry name" value="CARBOXY-TERMINAL PROCESSING PROTEASE CTPA"/>
    <property type="match status" value="1"/>
</dbReference>
<dbReference type="SUPFAM" id="SSF52096">
    <property type="entry name" value="ClpP/crotonase"/>
    <property type="match status" value="1"/>
</dbReference>
<accession>A0A134CKN3</accession>
<dbReference type="Gene3D" id="3.90.226.10">
    <property type="entry name" value="2-enoyl-CoA Hydratase, Chain A, domain 1"/>
    <property type="match status" value="1"/>
</dbReference>
<proteinExistence type="inferred from homology"/>
<dbReference type="PANTHER" id="PTHR32060">
    <property type="entry name" value="TAIL-SPECIFIC PROTEASE"/>
    <property type="match status" value="1"/>
</dbReference>
<dbReference type="InterPro" id="IPR041489">
    <property type="entry name" value="PDZ_6"/>
</dbReference>
<dbReference type="Pfam" id="PF03572">
    <property type="entry name" value="Peptidase_S41"/>
    <property type="match status" value="1"/>
</dbReference>
<evidence type="ECO:0000313" key="8">
    <source>
        <dbReference type="EMBL" id="KXB92689.1"/>
    </source>
</evidence>
<dbReference type="InterPro" id="IPR036034">
    <property type="entry name" value="PDZ_sf"/>
</dbReference>
<dbReference type="InterPro" id="IPR005151">
    <property type="entry name" value="Tail-specific_protease"/>
</dbReference>
<evidence type="ECO:0000256" key="4">
    <source>
        <dbReference type="ARBA" id="ARBA00022825"/>
    </source>
</evidence>
<evidence type="ECO:0000256" key="2">
    <source>
        <dbReference type="ARBA" id="ARBA00022670"/>
    </source>
</evidence>
<dbReference type="Proteomes" id="UP000070160">
    <property type="component" value="Unassembled WGS sequence"/>
</dbReference>
<sequence length="404" mass="44003">MIRIIKQYQRQLKLFLGGILVAIVGFVGGTLMLSYWLFGSAPGMFLVYKTVLLVRQQFAGNVDGPVVLENTLRGIVQSTGDPYSRYFSAREFDAFKKQLSASYGGIGVLLGEGANGRVQVTYLVDTVTPSPAKQAGLQRGDEIIAINKQATTDWTIEKISEAIRGLPGTPVRLTILRQGQKKEVSLTRQALQIKQVKGTLIAGSNVGYIRIFAFGEDSGKEFTQVYRTLRKQGMKMLILDLRNNPGGLIQEAVAVSSNFVPKNSTILSFSLANGKEQTFRAAGTKDLIPMAVLMNKSSASASEIVAGDIQDLHLGKVVGTPSFGKGSVQTVYPLADKGVIKLTIARYKTNKGREIHLQGITPDVVVQEDPLWRQDLPLQAAYRLLSGKAQKAVLPDAYTIPVEE</sequence>
<dbReference type="NCBIfam" id="TIGR00225">
    <property type="entry name" value="prc"/>
    <property type="match status" value="1"/>
</dbReference>
<keyword evidence="6" id="KW-0812">Transmembrane</keyword>
<organism evidence="8 9">
    <name type="scientific">Megasphaera hutchinsoni</name>
    <dbReference type="NCBI Taxonomy" id="1588748"/>
    <lineage>
        <taxon>Bacteria</taxon>
        <taxon>Bacillati</taxon>
        <taxon>Bacillota</taxon>
        <taxon>Negativicutes</taxon>
        <taxon>Veillonellales</taxon>
        <taxon>Veillonellaceae</taxon>
        <taxon>Megasphaera</taxon>
    </lineage>
</organism>
<feature type="transmembrane region" description="Helical" evidence="6">
    <location>
        <begin position="12"/>
        <end position="38"/>
    </location>
</feature>
<dbReference type="Gene3D" id="2.30.42.10">
    <property type="match status" value="1"/>
</dbReference>
<feature type="domain" description="PDZ" evidence="7">
    <location>
        <begin position="104"/>
        <end position="164"/>
    </location>
</feature>
<dbReference type="SMART" id="SM00245">
    <property type="entry name" value="TSPc"/>
    <property type="match status" value="1"/>
</dbReference>
<comment type="caution">
    <text evidence="8">The sequence shown here is derived from an EMBL/GenBank/DDBJ whole genome shotgun (WGS) entry which is preliminary data.</text>
</comment>
<evidence type="ECO:0000256" key="6">
    <source>
        <dbReference type="SAM" id="Phobius"/>
    </source>
</evidence>
<dbReference type="GO" id="GO:0030288">
    <property type="term" value="C:outer membrane-bounded periplasmic space"/>
    <property type="evidence" value="ECO:0007669"/>
    <property type="project" value="TreeGrafter"/>
</dbReference>
<evidence type="ECO:0000256" key="3">
    <source>
        <dbReference type="ARBA" id="ARBA00022801"/>
    </source>
</evidence>
<dbReference type="CDD" id="cd06782">
    <property type="entry name" value="cpPDZ_CPP-like"/>
    <property type="match status" value="1"/>
</dbReference>
<dbReference type="STRING" id="1588748.HMPREF3182_00351"/>
<dbReference type="PROSITE" id="PS50106">
    <property type="entry name" value="PDZ"/>
    <property type="match status" value="1"/>
</dbReference>
<gene>
    <name evidence="8" type="ORF">HMPREF3182_00351</name>
</gene>
<dbReference type="GO" id="GO:0007165">
    <property type="term" value="P:signal transduction"/>
    <property type="evidence" value="ECO:0007669"/>
    <property type="project" value="TreeGrafter"/>
</dbReference>
<dbReference type="InterPro" id="IPR001478">
    <property type="entry name" value="PDZ"/>
</dbReference>
<keyword evidence="2 5" id="KW-0645">Protease</keyword>
<keyword evidence="4 5" id="KW-0720">Serine protease</keyword>
<evidence type="ECO:0000256" key="1">
    <source>
        <dbReference type="ARBA" id="ARBA00009179"/>
    </source>
</evidence>
<dbReference type="SUPFAM" id="SSF50156">
    <property type="entry name" value="PDZ domain-like"/>
    <property type="match status" value="1"/>
</dbReference>
<reference evidence="9" key="1">
    <citation type="submission" date="2016-01" db="EMBL/GenBank/DDBJ databases">
        <authorList>
            <person name="Mitreva M."/>
            <person name="Pepin K.H."/>
            <person name="Mihindukulasuriya K.A."/>
            <person name="Fulton R."/>
            <person name="Fronick C."/>
            <person name="O'Laughlin M."/>
            <person name="Miner T."/>
            <person name="Herter B."/>
            <person name="Rosa B.A."/>
            <person name="Cordes M."/>
            <person name="Tomlinson C."/>
            <person name="Wollam A."/>
            <person name="Palsikar V.B."/>
            <person name="Mardis E.R."/>
            <person name="Wilson R.K."/>
        </authorList>
    </citation>
    <scope>NUCLEOTIDE SEQUENCE [LARGE SCALE GENOMIC DNA]</scope>
    <source>
        <strain evidence="9">KA00182</strain>
    </source>
</reference>
<dbReference type="CDD" id="cd07560">
    <property type="entry name" value="Peptidase_S41_CPP"/>
    <property type="match status" value="1"/>
</dbReference>
<keyword evidence="9" id="KW-1185">Reference proteome</keyword>
<dbReference type="GO" id="GO:0006508">
    <property type="term" value="P:proteolysis"/>
    <property type="evidence" value="ECO:0007669"/>
    <property type="project" value="UniProtKB-KW"/>
</dbReference>
<dbReference type="Gene3D" id="3.30.750.44">
    <property type="match status" value="1"/>
</dbReference>
<dbReference type="AlphaFoldDB" id="A0A134CKN3"/>
<dbReference type="InterPro" id="IPR004447">
    <property type="entry name" value="Peptidase_S41A"/>
</dbReference>
<dbReference type="EMBL" id="LSDT01000008">
    <property type="protein sequence ID" value="KXB92689.1"/>
    <property type="molecule type" value="Genomic_DNA"/>
</dbReference>
<evidence type="ECO:0000259" key="7">
    <source>
        <dbReference type="PROSITE" id="PS50106"/>
    </source>
</evidence>
<dbReference type="PATRIC" id="fig|1588748.3.peg.341"/>
<evidence type="ECO:0000313" key="9">
    <source>
        <dbReference type="Proteomes" id="UP000070160"/>
    </source>
</evidence>
<keyword evidence="6" id="KW-0472">Membrane</keyword>
<dbReference type="GO" id="GO:0004175">
    <property type="term" value="F:endopeptidase activity"/>
    <property type="evidence" value="ECO:0007669"/>
    <property type="project" value="TreeGrafter"/>
</dbReference>
<dbReference type="GO" id="GO:0008236">
    <property type="term" value="F:serine-type peptidase activity"/>
    <property type="evidence" value="ECO:0007669"/>
    <property type="project" value="UniProtKB-KW"/>
</dbReference>
<keyword evidence="6" id="KW-1133">Transmembrane helix</keyword>
<name>A0A134CKN3_9FIRM</name>
<evidence type="ECO:0000256" key="5">
    <source>
        <dbReference type="RuleBase" id="RU004404"/>
    </source>
</evidence>
<dbReference type="Pfam" id="PF17820">
    <property type="entry name" value="PDZ_6"/>
    <property type="match status" value="1"/>
</dbReference>
<dbReference type="SMART" id="SM00228">
    <property type="entry name" value="PDZ"/>
    <property type="match status" value="1"/>
</dbReference>
<keyword evidence="3 5" id="KW-0378">Hydrolase</keyword>
<dbReference type="InterPro" id="IPR029045">
    <property type="entry name" value="ClpP/crotonase-like_dom_sf"/>
</dbReference>